<dbReference type="Gene3D" id="3.40.50.720">
    <property type="entry name" value="NAD(P)-binding Rossmann-like Domain"/>
    <property type="match status" value="1"/>
</dbReference>
<reference evidence="2 3" key="1">
    <citation type="submission" date="2016-10" db="EMBL/GenBank/DDBJ databases">
        <authorList>
            <person name="de Groot N.N."/>
        </authorList>
    </citation>
    <scope>NUCLEOTIDE SEQUENCE [LARGE SCALE GENOMIC DNA]</scope>
    <source>
        <strain evidence="2 3">CGMCC 1.6502</strain>
    </source>
</reference>
<dbReference type="RefSeq" id="WP_093210526.1">
    <property type="nucleotide sequence ID" value="NZ_FNFL01000001.1"/>
</dbReference>
<sequence length="139" mass="15678">MAYQSPSKQEMKEILQNAQTIAVVGLSDNPDRTSYQIASAMQKAGYKIIPVNPEIDESLGEPAYDSLTEVTENIDIINIFRRSEFLLDIARQAVETKANVFWAQQGIYHDEAYEFLKENDFTVVMDTCIKVAHSITIGK</sequence>
<dbReference type="PANTHER" id="PTHR33303">
    <property type="entry name" value="CYTOPLASMIC PROTEIN-RELATED"/>
    <property type="match status" value="1"/>
</dbReference>
<keyword evidence="3" id="KW-1185">Reference proteome</keyword>
<protein>
    <submittedName>
        <fullName evidence="2">Predicted CoA-binding protein</fullName>
    </submittedName>
</protein>
<organism evidence="2 3">
    <name type="scientific">Sediminibacillus albus</name>
    <dbReference type="NCBI Taxonomy" id="407036"/>
    <lineage>
        <taxon>Bacteria</taxon>
        <taxon>Bacillati</taxon>
        <taxon>Bacillota</taxon>
        <taxon>Bacilli</taxon>
        <taxon>Bacillales</taxon>
        <taxon>Bacillaceae</taxon>
        <taxon>Sediminibacillus</taxon>
    </lineage>
</organism>
<dbReference type="EMBL" id="FNFL01000001">
    <property type="protein sequence ID" value="SDJ70078.1"/>
    <property type="molecule type" value="Genomic_DNA"/>
</dbReference>
<dbReference type="OrthoDB" id="9804695at2"/>
<evidence type="ECO:0000313" key="3">
    <source>
        <dbReference type="Proteomes" id="UP000198694"/>
    </source>
</evidence>
<evidence type="ECO:0000259" key="1">
    <source>
        <dbReference type="SMART" id="SM00881"/>
    </source>
</evidence>
<dbReference type="AlphaFoldDB" id="A0A1G8VVG5"/>
<evidence type="ECO:0000313" key="2">
    <source>
        <dbReference type="EMBL" id="SDJ70078.1"/>
    </source>
</evidence>
<gene>
    <name evidence="2" type="ORF">SAMN05216243_0390</name>
</gene>
<dbReference type="SMART" id="SM00881">
    <property type="entry name" value="CoA_binding"/>
    <property type="match status" value="1"/>
</dbReference>
<dbReference type="STRING" id="407036.SAMN05216243_0390"/>
<dbReference type="Pfam" id="PF13380">
    <property type="entry name" value="CoA_binding_2"/>
    <property type="match status" value="1"/>
</dbReference>
<accession>A0A1G8VVG5</accession>
<feature type="domain" description="CoA-binding" evidence="1">
    <location>
        <begin position="15"/>
        <end position="107"/>
    </location>
</feature>
<name>A0A1G8VVG5_9BACI</name>
<dbReference type="PANTHER" id="PTHR33303:SF2">
    <property type="entry name" value="COA-BINDING DOMAIN-CONTAINING PROTEIN"/>
    <property type="match status" value="1"/>
</dbReference>
<dbReference type="InterPro" id="IPR003781">
    <property type="entry name" value="CoA-bd"/>
</dbReference>
<dbReference type="Proteomes" id="UP000198694">
    <property type="component" value="Unassembled WGS sequence"/>
</dbReference>
<dbReference type="InterPro" id="IPR036291">
    <property type="entry name" value="NAD(P)-bd_dom_sf"/>
</dbReference>
<dbReference type="SUPFAM" id="SSF51735">
    <property type="entry name" value="NAD(P)-binding Rossmann-fold domains"/>
    <property type="match status" value="1"/>
</dbReference>
<proteinExistence type="predicted"/>